<reference evidence="2 3" key="1">
    <citation type="submission" date="2020-08" db="EMBL/GenBank/DDBJ databases">
        <title>Sequencing the genomes of 1000 actinobacteria strains.</title>
        <authorList>
            <person name="Klenk H.-P."/>
        </authorList>
    </citation>
    <scope>NUCLEOTIDE SEQUENCE [LARGE SCALE GENOMIC DNA]</scope>
    <source>
        <strain evidence="2 3">DSM 45084</strain>
    </source>
</reference>
<sequence length="46" mass="5039">MHYQAQAAHKVQLDCERGGWSHLFDSDTGKQGRVANSLLEEPANAA</sequence>
<feature type="region of interest" description="Disordered" evidence="1">
    <location>
        <begin position="22"/>
        <end position="46"/>
    </location>
</feature>
<dbReference type="AlphaFoldDB" id="A0A7W7WWH4"/>
<name>A0A7W7WWH4_9PSEU</name>
<comment type="caution">
    <text evidence="2">The sequence shown here is derived from an EMBL/GenBank/DDBJ whole genome shotgun (WGS) entry which is preliminary data.</text>
</comment>
<dbReference type="EMBL" id="JACHJS010000001">
    <property type="protein sequence ID" value="MBB4965987.1"/>
    <property type="molecule type" value="Genomic_DNA"/>
</dbReference>
<evidence type="ECO:0000256" key="1">
    <source>
        <dbReference type="SAM" id="MobiDB-lite"/>
    </source>
</evidence>
<organism evidence="2 3">
    <name type="scientific">Saccharothrix violaceirubra</name>
    <dbReference type="NCBI Taxonomy" id="413306"/>
    <lineage>
        <taxon>Bacteria</taxon>
        <taxon>Bacillati</taxon>
        <taxon>Actinomycetota</taxon>
        <taxon>Actinomycetes</taxon>
        <taxon>Pseudonocardiales</taxon>
        <taxon>Pseudonocardiaceae</taxon>
        <taxon>Saccharothrix</taxon>
    </lineage>
</organism>
<dbReference type="Proteomes" id="UP000542674">
    <property type="component" value="Unassembled WGS sequence"/>
</dbReference>
<protein>
    <submittedName>
        <fullName evidence="2">Uncharacterized protein</fullName>
    </submittedName>
</protein>
<gene>
    <name evidence="2" type="ORF">F4559_003346</name>
</gene>
<keyword evidence="3" id="KW-1185">Reference proteome</keyword>
<dbReference type="RefSeq" id="WP_184669749.1">
    <property type="nucleotide sequence ID" value="NZ_BAABAI010000002.1"/>
</dbReference>
<accession>A0A7W7WWH4</accession>
<evidence type="ECO:0000313" key="2">
    <source>
        <dbReference type="EMBL" id="MBB4965987.1"/>
    </source>
</evidence>
<evidence type="ECO:0000313" key="3">
    <source>
        <dbReference type="Proteomes" id="UP000542674"/>
    </source>
</evidence>
<proteinExistence type="predicted"/>